<name>A0A3R7FKX1_CLOSI</name>
<dbReference type="InParanoid" id="A0A3R7FKX1"/>
<evidence type="ECO:0000313" key="2">
    <source>
        <dbReference type="Proteomes" id="UP000286415"/>
    </source>
</evidence>
<comment type="caution">
    <text evidence="1">The sequence shown here is derived from an EMBL/GenBank/DDBJ whole genome shotgun (WGS) entry which is preliminary data.</text>
</comment>
<keyword evidence="2" id="KW-1185">Reference proteome</keyword>
<dbReference type="EMBL" id="NIRI02000056">
    <property type="protein sequence ID" value="KAG5444281.1"/>
    <property type="molecule type" value="Genomic_DNA"/>
</dbReference>
<reference evidence="1 2" key="1">
    <citation type="journal article" date="2018" name="Biotechnol. Adv.">
        <title>Improved genomic resources and new bioinformatic workflow for the carcinogenic parasite Clonorchis sinensis: Biotechnological implications.</title>
        <authorList>
            <person name="Wang D."/>
            <person name="Korhonen P.K."/>
            <person name="Gasser R.B."/>
            <person name="Young N.D."/>
        </authorList>
    </citation>
    <scope>NUCLEOTIDE SEQUENCE [LARGE SCALE GENOMIC DNA]</scope>
    <source>
        <strain evidence="1">Cs-k2</strain>
    </source>
</reference>
<protein>
    <submittedName>
        <fullName evidence="1">Uncharacterized protein</fullName>
    </submittedName>
</protein>
<organism evidence="1 2">
    <name type="scientific">Clonorchis sinensis</name>
    <name type="common">Chinese liver fluke</name>
    <dbReference type="NCBI Taxonomy" id="79923"/>
    <lineage>
        <taxon>Eukaryota</taxon>
        <taxon>Metazoa</taxon>
        <taxon>Spiralia</taxon>
        <taxon>Lophotrochozoa</taxon>
        <taxon>Platyhelminthes</taxon>
        <taxon>Trematoda</taxon>
        <taxon>Digenea</taxon>
        <taxon>Opisthorchiida</taxon>
        <taxon>Opisthorchiata</taxon>
        <taxon>Opisthorchiidae</taxon>
        <taxon>Clonorchis</taxon>
    </lineage>
</organism>
<evidence type="ECO:0000313" key="1">
    <source>
        <dbReference type="EMBL" id="KAG5444281.1"/>
    </source>
</evidence>
<dbReference type="Proteomes" id="UP000286415">
    <property type="component" value="Unassembled WGS sequence"/>
</dbReference>
<reference evidence="1 2" key="2">
    <citation type="journal article" date="2021" name="Genomics">
        <title>High-quality reference genome for Clonorchis sinensis.</title>
        <authorList>
            <person name="Young N.D."/>
            <person name="Stroehlein A.J."/>
            <person name="Kinkar L."/>
            <person name="Wang T."/>
            <person name="Sohn W.M."/>
            <person name="Chang B.C.H."/>
            <person name="Kaur P."/>
            <person name="Weisz D."/>
            <person name="Dudchenko O."/>
            <person name="Aiden E.L."/>
            <person name="Korhonen P.K."/>
            <person name="Gasser R.B."/>
        </authorList>
    </citation>
    <scope>NUCLEOTIDE SEQUENCE [LARGE SCALE GENOMIC DNA]</scope>
    <source>
        <strain evidence="1">Cs-k2</strain>
    </source>
</reference>
<gene>
    <name evidence="1" type="ORF">CSKR_111821</name>
</gene>
<proteinExistence type="predicted"/>
<sequence length="69" mass="7909">MSLRYRLPWLLMVIAGPVSTCNAEYEASTRLSSQTRLPKTDRHAHNRTRRHLPWLPIVTEGPVRTLVTG</sequence>
<dbReference type="AlphaFoldDB" id="A0A3R7FKX1"/>
<accession>A0A3R7FKX1</accession>